<feature type="region of interest" description="Disordered" evidence="1">
    <location>
        <begin position="1"/>
        <end position="34"/>
    </location>
</feature>
<organism evidence="2 3">
    <name type="scientific">Cyclotella atomus</name>
    <dbReference type="NCBI Taxonomy" id="382360"/>
    <lineage>
        <taxon>Eukaryota</taxon>
        <taxon>Sar</taxon>
        <taxon>Stramenopiles</taxon>
        <taxon>Ochrophyta</taxon>
        <taxon>Bacillariophyta</taxon>
        <taxon>Coscinodiscophyceae</taxon>
        <taxon>Thalassiosirophycidae</taxon>
        <taxon>Stephanodiscales</taxon>
        <taxon>Stephanodiscaceae</taxon>
        <taxon>Cyclotella</taxon>
    </lineage>
</organism>
<proteinExistence type="predicted"/>
<gene>
    <name evidence="2" type="ORF">ACHAWO_002305</name>
</gene>
<dbReference type="Proteomes" id="UP001530400">
    <property type="component" value="Unassembled WGS sequence"/>
</dbReference>
<name>A0ABD3Q160_9STRA</name>
<evidence type="ECO:0000256" key="1">
    <source>
        <dbReference type="SAM" id="MobiDB-lite"/>
    </source>
</evidence>
<accession>A0ABD3Q160</accession>
<evidence type="ECO:0000313" key="3">
    <source>
        <dbReference type="Proteomes" id="UP001530400"/>
    </source>
</evidence>
<sequence length="64" mass="6994">MPSRKKARSQARKAKKEAQQAASSTDSGIVAPGGSLCTHIEVPHNRTLEDFKEATAYFKSLFQS</sequence>
<dbReference type="AlphaFoldDB" id="A0ABD3Q160"/>
<feature type="compositionally biased region" description="Basic residues" evidence="1">
    <location>
        <begin position="1"/>
        <end position="15"/>
    </location>
</feature>
<dbReference type="EMBL" id="JALLPJ020000376">
    <property type="protein sequence ID" value="KAL3793925.1"/>
    <property type="molecule type" value="Genomic_DNA"/>
</dbReference>
<protein>
    <submittedName>
        <fullName evidence="2">Uncharacterized protein</fullName>
    </submittedName>
</protein>
<reference evidence="2 3" key="1">
    <citation type="submission" date="2024-10" db="EMBL/GenBank/DDBJ databases">
        <title>Updated reference genomes for cyclostephanoid diatoms.</title>
        <authorList>
            <person name="Roberts W.R."/>
            <person name="Alverson A.J."/>
        </authorList>
    </citation>
    <scope>NUCLEOTIDE SEQUENCE [LARGE SCALE GENOMIC DNA]</scope>
    <source>
        <strain evidence="2 3">AJA010-31</strain>
    </source>
</reference>
<comment type="caution">
    <text evidence="2">The sequence shown here is derived from an EMBL/GenBank/DDBJ whole genome shotgun (WGS) entry which is preliminary data.</text>
</comment>
<evidence type="ECO:0000313" key="2">
    <source>
        <dbReference type="EMBL" id="KAL3793925.1"/>
    </source>
</evidence>
<keyword evidence="3" id="KW-1185">Reference proteome</keyword>